<organism evidence="1">
    <name type="scientific">viral metagenome</name>
    <dbReference type="NCBI Taxonomy" id="1070528"/>
    <lineage>
        <taxon>unclassified sequences</taxon>
        <taxon>metagenomes</taxon>
        <taxon>organismal metagenomes</taxon>
    </lineage>
</organism>
<gene>
    <name evidence="1" type="ORF">TM448A03947_0002</name>
</gene>
<dbReference type="EMBL" id="MT144449">
    <property type="protein sequence ID" value="QJA53762.1"/>
    <property type="molecule type" value="Genomic_DNA"/>
</dbReference>
<accession>A0A6H2A224</accession>
<reference evidence="1" key="1">
    <citation type="submission" date="2020-03" db="EMBL/GenBank/DDBJ databases">
        <title>The deep terrestrial virosphere.</title>
        <authorList>
            <person name="Holmfeldt K."/>
            <person name="Nilsson E."/>
            <person name="Simone D."/>
            <person name="Lopez-Fernandez M."/>
            <person name="Wu X."/>
            <person name="de Brujin I."/>
            <person name="Lundin D."/>
            <person name="Andersson A."/>
            <person name="Bertilsson S."/>
            <person name="Dopson M."/>
        </authorList>
    </citation>
    <scope>NUCLEOTIDE SEQUENCE</scope>
    <source>
        <strain evidence="1">TM448A03947</strain>
    </source>
</reference>
<proteinExistence type="predicted"/>
<sequence length="125" mass="14768">MYDDNIYIGSAPCDEECAQVGAEYYSELAKLECRELVRMLKEKLGTQAGTELRIKSNSHDFGSYYSVHCYFDSKVKEAIEYALKCEDECPMKWDDEARKKLRKFRMEHKCDEQGYYPHKKLGIYY</sequence>
<name>A0A6H2A224_9ZZZZ</name>
<evidence type="ECO:0000313" key="1">
    <source>
        <dbReference type="EMBL" id="QJA53762.1"/>
    </source>
</evidence>
<dbReference type="AlphaFoldDB" id="A0A6H2A224"/>
<protein>
    <submittedName>
        <fullName evidence="1">Uncharacterized protein</fullName>
    </submittedName>
</protein>